<dbReference type="Proteomes" id="UP000002051">
    <property type="component" value="Chromosome 3"/>
</dbReference>
<dbReference type="EnsemblPlants" id="AES70071">
    <property type="protein sequence ID" value="AES70071"/>
    <property type="gene ID" value="MTR_3g047400"/>
</dbReference>
<dbReference type="EMBL" id="CM001219">
    <property type="protein sequence ID" value="AES70071.1"/>
    <property type="molecule type" value="Genomic_DNA"/>
</dbReference>
<accession>G7IXI5</accession>
<dbReference type="HOGENOM" id="CLU_2213819_0_0_1"/>
<protein>
    <submittedName>
        <fullName evidence="2">Transmembrane protein, putative</fullName>
    </submittedName>
</protein>
<gene>
    <name evidence="2" type="ordered locus">MTR_3g047400</name>
</gene>
<reference evidence="2 4" key="1">
    <citation type="journal article" date="2011" name="Nature">
        <title>The Medicago genome provides insight into the evolution of rhizobial symbioses.</title>
        <authorList>
            <person name="Young N.D."/>
            <person name="Debelle F."/>
            <person name="Oldroyd G.E."/>
            <person name="Geurts R."/>
            <person name="Cannon S.B."/>
            <person name="Udvardi M.K."/>
            <person name="Benedito V.A."/>
            <person name="Mayer K.F."/>
            <person name="Gouzy J."/>
            <person name="Schoof H."/>
            <person name="Van de Peer Y."/>
            <person name="Proost S."/>
            <person name="Cook D.R."/>
            <person name="Meyers B.C."/>
            <person name="Spannagl M."/>
            <person name="Cheung F."/>
            <person name="De Mita S."/>
            <person name="Krishnakumar V."/>
            <person name="Gundlach H."/>
            <person name="Zhou S."/>
            <person name="Mudge J."/>
            <person name="Bharti A.K."/>
            <person name="Murray J.D."/>
            <person name="Naoumkina M.A."/>
            <person name="Rosen B."/>
            <person name="Silverstein K.A."/>
            <person name="Tang H."/>
            <person name="Rombauts S."/>
            <person name="Zhao P.X."/>
            <person name="Zhou P."/>
            <person name="Barbe V."/>
            <person name="Bardou P."/>
            <person name="Bechner M."/>
            <person name="Bellec A."/>
            <person name="Berger A."/>
            <person name="Berges H."/>
            <person name="Bidwell S."/>
            <person name="Bisseling T."/>
            <person name="Choisne N."/>
            <person name="Couloux A."/>
            <person name="Denny R."/>
            <person name="Deshpande S."/>
            <person name="Dai X."/>
            <person name="Doyle J.J."/>
            <person name="Dudez A.M."/>
            <person name="Farmer A.D."/>
            <person name="Fouteau S."/>
            <person name="Franken C."/>
            <person name="Gibelin C."/>
            <person name="Gish J."/>
            <person name="Goldstein S."/>
            <person name="Gonzalez A.J."/>
            <person name="Green P.J."/>
            <person name="Hallab A."/>
            <person name="Hartog M."/>
            <person name="Hua A."/>
            <person name="Humphray S.J."/>
            <person name="Jeong D.H."/>
            <person name="Jing Y."/>
            <person name="Jocker A."/>
            <person name="Kenton S.M."/>
            <person name="Kim D.J."/>
            <person name="Klee K."/>
            <person name="Lai H."/>
            <person name="Lang C."/>
            <person name="Lin S."/>
            <person name="Macmil S.L."/>
            <person name="Magdelenat G."/>
            <person name="Matthews L."/>
            <person name="McCorrison J."/>
            <person name="Monaghan E.L."/>
            <person name="Mun J.H."/>
            <person name="Najar F.Z."/>
            <person name="Nicholson C."/>
            <person name="Noirot C."/>
            <person name="O'Bleness M."/>
            <person name="Paule C.R."/>
            <person name="Poulain J."/>
            <person name="Prion F."/>
            <person name="Qin B."/>
            <person name="Qu C."/>
            <person name="Retzel E.F."/>
            <person name="Riddle C."/>
            <person name="Sallet E."/>
            <person name="Samain S."/>
            <person name="Samson N."/>
            <person name="Sanders I."/>
            <person name="Saurat O."/>
            <person name="Scarpelli C."/>
            <person name="Schiex T."/>
            <person name="Segurens B."/>
            <person name="Severin A.J."/>
            <person name="Sherrier D.J."/>
            <person name="Shi R."/>
            <person name="Sims S."/>
            <person name="Singer S.R."/>
            <person name="Sinharoy S."/>
            <person name="Sterck L."/>
            <person name="Viollet A."/>
            <person name="Wang B.B."/>
            <person name="Wang K."/>
            <person name="Wang M."/>
            <person name="Wang X."/>
            <person name="Warfsmann J."/>
            <person name="Weissenbach J."/>
            <person name="White D.D."/>
            <person name="White J.D."/>
            <person name="Wiley G.B."/>
            <person name="Wincker P."/>
            <person name="Xing Y."/>
            <person name="Yang L."/>
            <person name="Yao Z."/>
            <person name="Ying F."/>
            <person name="Zhai J."/>
            <person name="Zhou L."/>
            <person name="Zuber A."/>
            <person name="Denarie J."/>
            <person name="Dixon R.A."/>
            <person name="May G.D."/>
            <person name="Schwartz D.C."/>
            <person name="Rogers J."/>
            <person name="Quetier F."/>
            <person name="Town C.D."/>
            <person name="Roe B.A."/>
        </authorList>
    </citation>
    <scope>NUCLEOTIDE SEQUENCE [LARGE SCALE GENOMIC DNA]</scope>
    <source>
        <strain evidence="2">A17</strain>
        <strain evidence="3 4">cv. Jemalong A17</strain>
    </source>
</reference>
<dbReference type="AlphaFoldDB" id="G7IXI5"/>
<evidence type="ECO:0000256" key="1">
    <source>
        <dbReference type="SAM" id="Phobius"/>
    </source>
</evidence>
<evidence type="ECO:0000313" key="4">
    <source>
        <dbReference type="Proteomes" id="UP000002051"/>
    </source>
</evidence>
<feature type="transmembrane region" description="Helical" evidence="1">
    <location>
        <begin position="63"/>
        <end position="85"/>
    </location>
</feature>
<keyword evidence="1" id="KW-0472">Membrane</keyword>
<keyword evidence="1" id="KW-1133">Transmembrane helix</keyword>
<proteinExistence type="predicted"/>
<keyword evidence="1 2" id="KW-0812">Transmembrane</keyword>
<reference evidence="3" key="3">
    <citation type="submission" date="2015-04" db="UniProtKB">
        <authorList>
            <consortium name="EnsemblPlants"/>
        </authorList>
    </citation>
    <scope>IDENTIFICATION</scope>
    <source>
        <strain evidence="3">cv. Jemalong A17</strain>
    </source>
</reference>
<name>G7IXI5_MEDTR</name>
<dbReference type="PaxDb" id="3880-AES70071"/>
<sequence>MRFCQPKSYRFSASPLLCTKLPPLAFLAAGFRKFCPYNPGSWSVNLSVLAVDSYTMIEKMGLVLFRSVSSLIMMLATFSVGWVRFFPPQCCTAPPRSWTCFVTGHLG</sequence>
<evidence type="ECO:0000313" key="3">
    <source>
        <dbReference type="EnsemblPlants" id="AES70071"/>
    </source>
</evidence>
<evidence type="ECO:0000313" key="2">
    <source>
        <dbReference type="EMBL" id="AES70071.1"/>
    </source>
</evidence>
<organism evidence="2 4">
    <name type="scientific">Medicago truncatula</name>
    <name type="common">Barrel medic</name>
    <name type="synonym">Medicago tribuloides</name>
    <dbReference type="NCBI Taxonomy" id="3880"/>
    <lineage>
        <taxon>Eukaryota</taxon>
        <taxon>Viridiplantae</taxon>
        <taxon>Streptophyta</taxon>
        <taxon>Embryophyta</taxon>
        <taxon>Tracheophyta</taxon>
        <taxon>Spermatophyta</taxon>
        <taxon>Magnoliopsida</taxon>
        <taxon>eudicotyledons</taxon>
        <taxon>Gunneridae</taxon>
        <taxon>Pentapetalae</taxon>
        <taxon>rosids</taxon>
        <taxon>fabids</taxon>
        <taxon>Fabales</taxon>
        <taxon>Fabaceae</taxon>
        <taxon>Papilionoideae</taxon>
        <taxon>50 kb inversion clade</taxon>
        <taxon>NPAAA clade</taxon>
        <taxon>Hologalegina</taxon>
        <taxon>IRL clade</taxon>
        <taxon>Trifolieae</taxon>
        <taxon>Medicago</taxon>
    </lineage>
</organism>
<reference evidence="2 4" key="2">
    <citation type="journal article" date="2014" name="BMC Genomics">
        <title>An improved genome release (version Mt4.0) for the model legume Medicago truncatula.</title>
        <authorList>
            <person name="Tang H."/>
            <person name="Krishnakumar V."/>
            <person name="Bidwell S."/>
            <person name="Rosen B."/>
            <person name="Chan A."/>
            <person name="Zhou S."/>
            <person name="Gentzbittel L."/>
            <person name="Childs K.L."/>
            <person name="Yandell M."/>
            <person name="Gundlach H."/>
            <person name="Mayer K.F."/>
            <person name="Schwartz D.C."/>
            <person name="Town C.D."/>
        </authorList>
    </citation>
    <scope>GENOME REANNOTATION</scope>
    <source>
        <strain evidence="3 4">cv. Jemalong A17</strain>
    </source>
</reference>
<keyword evidence="4" id="KW-1185">Reference proteome</keyword>